<feature type="transmembrane region" description="Helical" evidence="1">
    <location>
        <begin position="58"/>
        <end position="81"/>
    </location>
</feature>
<dbReference type="InterPro" id="IPR028036">
    <property type="entry name" value="DMAC1-like_dom"/>
</dbReference>
<accession>A0A5A9N1T2</accession>
<dbReference type="InterPro" id="IPR053117">
    <property type="entry name" value="DMAC_Protein"/>
</dbReference>
<organism evidence="3 4">
    <name type="scientific">Triplophysa tibetana</name>
    <dbReference type="NCBI Taxonomy" id="1572043"/>
    <lineage>
        <taxon>Eukaryota</taxon>
        <taxon>Metazoa</taxon>
        <taxon>Chordata</taxon>
        <taxon>Craniata</taxon>
        <taxon>Vertebrata</taxon>
        <taxon>Euteleostomi</taxon>
        <taxon>Actinopterygii</taxon>
        <taxon>Neopterygii</taxon>
        <taxon>Teleostei</taxon>
        <taxon>Ostariophysi</taxon>
        <taxon>Cypriniformes</taxon>
        <taxon>Nemacheilidae</taxon>
        <taxon>Triplophysa</taxon>
    </lineage>
</organism>
<dbReference type="OrthoDB" id="6340866at2759"/>
<dbReference type="PANTHER" id="PTHR36469:SF1">
    <property type="entry name" value="DISTAL MEMBRANE-ARM ASSEMBLY COMPLEX PROTEIN 1"/>
    <property type="match status" value="1"/>
</dbReference>
<keyword evidence="4" id="KW-1185">Reference proteome</keyword>
<comment type="caution">
    <text evidence="3">The sequence shown here is derived from an EMBL/GenBank/DDBJ whole genome shotgun (WGS) entry which is preliminary data.</text>
</comment>
<evidence type="ECO:0000259" key="2">
    <source>
        <dbReference type="Pfam" id="PF15055"/>
    </source>
</evidence>
<name>A0A5A9N1T2_9TELE</name>
<protein>
    <submittedName>
        <fullName evidence="3">Distal membrane-arm assembly complex protein 1</fullName>
    </submittedName>
</protein>
<dbReference type="AlphaFoldDB" id="A0A5A9N1T2"/>
<dbReference type="Proteomes" id="UP000324632">
    <property type="component" value="Chromosome 23"/>
</dbReference>
<keyword evidence="1" id="KW-0812">Transmembrane</keyword>
<dbReference type="EMBL" id="SOYY01000023">
    <property type="protein sequence ID" value="KAA0704002.1"/>
    <property type="molecule type" value="Genomic_DNA"/>
</dbReference>
<evidence type="ECO:0000313" key="3">
    <source>
        <dbReference type="EMBL" id="KAA0704002.1"/>
    </source>
</evidence>
<reference evidence="3 4" key="1">
    <citation type="journal article" date="2019" name="Mol. Ecol. Resour.">
        <title>Chromosome-level genome assembly of Triplophysa tibetana, a fish adapted to the harsh high-altitude environment of the Tibetan Plateau.</title>
        <authorList>
            <person name="Yang X."/>
            <person name="Liu H."/>
            <person name="Ma Z."/>
            <person name="Zou Y."/>
            <person name="Zou M."/>
            <person name="Mao Y."/>
            <person name="Li X."/>
            <person name="Wang H."/>
            <person name="Chen T."/>
            <person name="Wang W."/>
            <person name="Yang R."/>
        </authorList>
    </citation>
    <scope>NUCLEOTIDE SEQUENCE [LARGE SCALE GENOMIC DNA]</scope>
    <source>
        <strain evidence="3">TTIB1903HZAU</strain>
        <tissue evidence="3">Muscle</tissue>
    </source>
</reference>
<evidence type="ECO:0000256" key="1">
    <source>
        <dbReference type="SAM" id="Phobius"/>
    </source>
</evidence>
<dbReference type="Pfam" id="PF15055">
    <property type="entry name" value="DMAC1_Dmo2"/>
    <property type="match status" value="1"/>
</dbReference>
<dbReference type="PANTHER" id="PTHR36469">
    <property type="entry name" value="DISTAL MEMBRANE-ARM ASSEMBLY COMPLEX PROTEIN 1"/>
    <property type="match status" value="1"/>
</dbReference>
<keyword evidence="1" id="KW-0472">Membrane</keyword>
<proteinExistence type="predicted"/>
<feature type="transmembrane region" description="Helical" evidence="1">
    <location>
        <begin position="22"/>
        <end position="46"/>
    </location>
</feature>
<evidence type="ECO:0000313" key="4">
    <source>
        <dbReference type="Proteomes" id="UP000324632"/>
    </source>
</evidence>
<sequence length="91" mass="9298">MSSAPPSTEHLSPIKSEAKQQLFGSCWSCRLVSGGGLLAAGAYVYMQARNTMRLGGPTSLGTVVMIAFAAGLGSWGVVVIADPVGKATKKA</sequence>
<gene>
    <name evidence="3" type="ORF">E1301_Tti000354</name>
</gene>
<keyword evidence="1" id="KW-1133">Transmembrane helix</keyword>
<feature type="domain" description="Distal membrane-arm assembly complex protein 1-like" evidence="2">
    <location>
        <begin position="25"/>
        <end position="71"/>
    </location>
</feature>